<dbReference type="InterPro" id="IPR000086">
    <property type="entry name" value="NUDIX_hydrolase_dom"/>
</dbReference>
<evidence type="ECO:0000256" key="2">
    <source>
        <dbReference type="ARBA" id="ARBA00022801"/>
    </source>
</evidence>
<proteinExistence type="predicted"/>
<dbReference type="PANTHER" id="PTHR43046">
    <property type="entry name" value="GDP-MANNOSE MANNOSYL HYDROLASE"/>
    <property type="match status" value="1"/>
</dbReference>
<dbReference type="InterPro" id="IPR059176">
    <property type="entry name" value="UDP-X_N"/>
</dbReference>
<dbReference type="Gene3D" id="6.10.250.1120">
    <property type="match status" value="1"/>
</dbReference>
<comment type="cofactor">
    <cofactor evidence="1">
        <name>Mg(2+)</name>
        <dbReference type="ChEBI" id="CHEBI:18420"/>
    </cofactor>
</comment>
<reference evidence="4 5" key="1">
    <citation type="submission" date="2018-06" db="EMBL/GenBank/DDBJ databases">
        <title>Comparative genomics of Brasilonema spp. strains.</title>
        <authorList>
            <person name="Alvarenga D.O."/>
            <person name="Fiore M.F."/>
            <person name="Varani A.M."/>
        </authorList>
    </citation>
    <scope>NUCLEOTIDE SEQUENCE [LARGE SCALE GENOMIC DNA]</scope>
    <source>
        <strain evidence="4 5">SPC951</strain>
    </source>
</reference>
<keyword evidence="2 4" id="KW-0378">Hydrolase</keyword>
<feature type="domain" description="Nudix hydrolase" evidence="3">
    <location>
        <begin position="64"/>
        <end position="195"/>
    </location>
</feature>
<evidence type="ECO:0000256" key="1">
    <source>
        <dbReference type="ARBA" id="ARBA00001946"/>
    </source>
</evidence>
<dbReference type="Pfam" id="PF12535">
    <property type="entry name" value="Nudix_N"/>
    <property type="match status" value="1"/>
</dbReference>
<comment type="caution">
    <text evidence="4">The sequence shown here is derived from an EMBL/GenBank/DDBJ whole genome shotgun (WGS) entry which is preliminary data.</text>
</comment>
<dbReference type="GO" id="GO:0016787">
    <property type="term" value="F:hydrolase activity"/>
    <property type="evidence" value="ECO:0007669"/>
    <property type="project" value="UniProtKB-KW"/>
</dbReference>
<dbReference type="RefSeq" id="WP_169157695.1">
    <property type="nucleotide sequence ID" value="NZ_CAWPJE010000269.1"/>
</dbReference>
<gene>
    <name evidence="4" type="ORF">DP116_24860</name>
</gene>
<dbReference type="Gene3D" id="3.90.79.10">
    <property type="entry name" value="Nucleoside Triphosphate Pyrophosphohydrolase"/>
    <property type="match status" value="1"/>
</dbReference>
<dbReference type="SUPFAM" id="SSF55811">
    <property type="entry name" value="Nudix"/>
    <property type="match status" value="1"/>
</dbReference>
<protein>
    <submittedName>
        <fullName evidence="4">NUDIX hydrolase</fullName>
    </submittedName>
</protein>
<organism evidence="4 5">
    <name type="scientific">Brasilonema bromeliae SPC951</name>
    <dbReference type="NCBI Taxonomy" id="385972"/>
    <lineage>
        <taxon>Bacteria</taxon>
        <taxon>Bacillati</taxon>
        <taxon>Cyanobacteriota</taxon>
        <taxon>Cyanophyceae</taxon>
        <taxon>Nostocales</taxon>
        <taxon>Scytonemataceae</taxon>
        <taxon>Brasilonema</taxon>
        <taxon>Bromeliae group (in: Brasilonema)</taxon>
    </lineage>
</organism>
<dbReference type="PANTHER" id="PTHR43046:SF14">
    <property type="entry name" value="MUTT_NUDIX FAMILY PROTEIN"/>
    <property type="match status" value="1"/>
</dbReference>
<evidence type="ECO:0000313" key="4">
    <source>
        <dbReference type="EMBL" id="NMG22502.1"/>
    </source>
</evidence>
<accession>A0ABX1PGI6</accession>
<dbReference type="InterPro" id="IPR015797">
    <property type="entry name" value="NUDIX_hydrolase-like_dom_sf"/>
</dbReference>
<dbReference type="Pfam" id="PF00293">
    <property type="entry name" value="NUDIX"/>
    <property type="match status" value="1"/>
</dbReference>
<evidence type="ECO:0000313" key="5">
    <source>
        <dbReference type="Proteomes" id="UP000718564"/>
    </source>
</evidence>
<keyword evidence="5" id="KW-1185">Reference proteome</keyword>
<dbReference type="Proteomes" id="UP000718564">
    <property type="component" value="Unassembled WGS sequence"/>
</dbReference>
<evidence type="ECO:0000259" key="3">
    <source>
        <dbReference type="PROSITE" id="PS51462"/>
    </source>
</evidence>
<dbReference type="PROSITE" id="PS51462">
    <property type="entry name" value="NUDIX"/>
    <property type="match status" value="1"/>
</dbReference>
<sequence>MSIIELLEELRAIAQLGLNYSKDIYDRERYERLLTLASSQYSELSSLPSSEIEKRFRAELGYITPKIGVSAAILNDQGKLLLVQRTDDSTWCLPCGWAEVRETPQQSIMREVQEETGLLVEVGSLIRLGYRMPGDFGQPHTTYHLQFYCTVVGGTLQESHETINVGYYDISSINKWHVDHQIEAEAAHQYWGFLKNK</sequence>
<name>A0ABX1PGI6_9CYAN</name>
<dbReference type="EMBL" id="QMEB01000268">
    <property type="protein sequence ID" value="NMG22502.1"/>
    <property type="molecule type" value="Genomic_DNA"/>
</dbReference>